<feature type="transmembrane region" description="Helical" evidence="1">
    <location>
        <begin position="1882"/>
        <end position="1902"/>
    </location>
</feature>
<protein>
    <recommendedName>
        <fullName evidence="2">Right handed beta helix domain-containing protein</fullName>
    </recommendedName>
</protein>
<evidence type="ECO:0000256" key="1">
    <source>
        <dbReference type="SAM" id="Phobius"/>
    </source>
</evidence>
<feature type="transmembrane region" description="Helical" evidence="1">
    <location>
        <begin position="1553"/>
        <end position="1579"/>
    </location>
</feature>
<feature type="transmembrane region" description="Helical" evidence="1">
    <location>
        <begin position="1496"/>
        <end position="1515"/>
    </location>
</feature>
<feature type="transmembrane region" description="Helical" evidence="1">
    <location>
        <begin position="1840"/>
        <end position="1862"/>
    </location>
</feature>
<name>A0AAE0GNB7_9CHLO</name>
<organism evidence="3 4">
    <name type="scientific">Cymbomonas tetramitiformis</name>
    <dbReference type="NCBI Taxonomy" id="36881"/>
    <lineage>
        <taxon>Eukaryota</taxon>
        <taxon>Viridiplantae</taxon>
        <taxon>Chlorophyta</taxon>
        <taxon>Pyramimonadophyceae</taxon>
        <taxon>Pyramimonadales</taxon>
        <taxon>Pyramimonadaceae</taxon>
        <taxon>Cymbomonas</taxon>
    </lineage>
</organism>
<dbReference type="InterPro" id="IPR006626">
    <property type="entry name" value="PbH1"/>
</dbReference>
<sequence length="2064" mass="219373">SQEVLEGNRCESGTDCSDCGRRGSNGGAVYLSTGSQLILNRSDVAHGVVDQYGGGIYAQAEASITMIASSVEFSEAVSGGGVATEGAALTMLDASSLSHNRADLHGGGIYVMEMTSADAPSAVEVLEGSAVDNNTCDQGDGAGMWLGGDCSLTLAGGSTLSGNSAAGGDGGGVYALAGARMTVLGSRVDSNMAAHGGGVMGGANDVEFGEGSSCRDNHARGNGGCLCLEGSEMGGRLVLNLNELSGNIADGVGGGIYLGESFSEDIQWKQTLLSGNRAQSGGGAWVGSYNTLDVNLGCEVSSNTAKYDGAGMFMSASSTLRMRNSEVNSNIAKRNGGGIYAEEKCSQVILHASNVSGNTGRSGGGIWASRKCPVAVKGGSRLTFNTATTGVGGGFSTMAGLLLDARSVVSNNVAEGSDGGAGYGSEASEIEIRGSEVSQNVAQGDGGGLYTSGLLTMSDNVMAGNAAMQGSGGGLYATLGFVDIRSNIVQNTALGNGGGVYVSYGGVLELETSELSSNSALGNGGGVFSQGNISLGNGSLVHGNSAGQNGGGVFIGETVYLVVTELSEVTDNVAADKGGGILCSGSSVSAISNGSSVDRNMAAEGGGLSLAAGLEQGMTVLRMSQSVSVRSNRAERYSGGGIAASRDCEITLTDVLFDQNWAQVDGGAVNSFGATLELRRVVMTGNLATTNGGAVSLAESSNATIADRTVFALNYASRGGAISLSKRSALLLGGAAAAPEDAAAGAARKLFQADGTFDMAAWANLTAGEESPDPCAWDNFDVCLVANVAQSAASVLFAQASHLKMGAVHVVKNAVLASDECADVAPTIHLNLMDEVLVEGAKLEANWGVGIYVGNSTTVRLTATAFEGQQAESGAGLHVAVGGAAEVVGCSFERNVAAAHGGAVHTQGNLHMRNTTLLANQALQGAAVYVELVENQDTVVEDCRVMFNVASDGAAFYLREEASGAAATELTRLHLEGNNASRGGFVGFWDPLELAASPTHPPCTDCTIVNGSNFATYATVDGWATRGVALHVAPLQAEEAGNIDVQNQITVTVQDGFGQTVSVDNTSMVTVYSADHDTCQVTGSEQRKMVTNGQVHFVTSIQLQGEPGAECQLYFNSTFGGLTYDETMSNITRVPLRYCMVGEYLTGSGILSKCEPCEAGTISFDNRSACVDCDNSCENLSDDGCEGHIECHGRDQYTVCQGSWLAPNAQYCDSEESSAACFLTRVYDCEVSAACTTGDAVDGEDESACDARSGASRSGAGLAMVQELEFCDLEAYTGGIRCGGNLPVVCSESHFMTATKDACERCPSKTYIVVMLVVVPLLMCLMLAFVFVLFSLVYDAKKFEEEVMSGEAQKNSVLMLKAKNALSLVVGYVQVMSQISSIFRKELLPDYLTFYTSNLLVINLDVGFFLNIKCFTYHFMSAYSGSSSFWITFWQSVCMPWMLAIVFALVYFYLKFRRRRQMANAEAKALKEDGVVLTKEERLEKMAEEHRWEQDMYSTCAGAALFVMMFVHPGINTTMFQLFNCEKVYYDDVGGQPQLWLRQDSSIDCSSGAWWAAMAFDLFTMVVYVFGYPIGLYFFMARFRKFQVASMDRLSVERNIHLVRNKSWIPINEIDIVHFLNYCSPEEQDGIDAAPADNESISTRMRHIYMEFKARLTGKRHVLEASKAFVRSISVKTRSPEESAMMFAKKLRRRAELRKAPPIDLYIAQSTFVEITETDINELNAQGPEIQQKEFRKRQRASSIFAPPVAARARRFERSELSDNQKQAKLLVKQGHSVPFCILHYKQDQGDHGVISIAPKTMLDSRHIGKVLGQFCDPFEDAFYYWQCYEITRRLGQTGAVVAVSWLIGENASLIYALVVSASAILVHQRYSPYKNDALDELQLAILCNQFCLHLMIIVVKLDNKNSQILGIVVMVLQAVLLTYAMTLIVPAFPPVFAALWSVSTAARSMVTEQFTIGLPKGSHCFDRRRAPEVLEPDRDMVDNPLSLVGPGDAEAVSSFENSVHAEPLNSCGSKDSDLKRGDSSAEIVTSQFEFDSLVTAENFIFTESAGADWEEHGGYAPRI</sequence>
<dbReference type="SMART" id="SM00710">
    <property type="entry name" value="PbH1"/>
    <property type="match status" value="14"/>
</dbReference>
<feature type="transmembrane region" description="Helical" evidence="1">
    <location>
        <begin position="1432"/>
        <end position="1454"/>
    </location>
</feature>
<dbReference type="SUPFAM" id="SSF51126">
    <property type="entry name" value="Pectin lyase-like"/>
    <property type="match status" value="3"/>
</dbReference>
<keyword evidence="1" id="KW-1133">Transmembrane helix</keyword>
<comment type="caution">
    <text evidence="3">The sequence shown here is derived from an EMBL/GenBank/DDBJ whole genome shotgun (WGS) entry which is preliminary data.</text>
</comment>
<feature type="non-terminal residue" evidence="3">
    <location>
        <position position="1"/>
    </location>
</feature>
<evidence type="ECO:0000313" key="3">
    <source>
        <dbReference type="EMBL" id="KAK3281063.1"/>
    </source>
</evidence>
<keyword evidence="4" id="KW-1185">Reference proteome</keyword>
<dbReference type="EMBL" id="LGRX02004053">
    <property type="protein sequence ID" value="KAK3281063.1"/>
    <property type="molecule type" value="Genomic_DNA"/>
</dbReference>
<proteinExistence type="predicted"/>
<evidence type="ECO:0000259" key="2">
    <source>
        <dbReference type="Pfam" id="PF13229"/>
    </source>
</evidence>
<reference evidence="3 4" key="1">
    <citation type="journal article" date="2015" name="Genome Biol. Evol.">
        <title>Comparative Genomics of a Bacterivorous Green Alga Reveals Evolutionary Causalities and Consequences of Phago-Mixotrophic Mode of Nutrition.</title>
        <authorList>
            <person name="Burns J.A."/>
            <person name="Paasch A."/>
            <person name="Narechania A."/>
            <person name="Kim E."/>
        </authorList>
    </citation>
    <scope>NUCLEOTIDE SEQUENCE [LARGE SCALE GENOMIC DNA]</scope>
    <source>
        <strain evidence="3 4">PLY_AMNH</strain>
    </source>
</reference>
<evidence type="ECO:0000313" key="4">
    <source>
        <dbReference type="Proteomes" id="UP001190700"/>
    </source>
</evidence>
<feature type="transmembrane region" description="Helical" evidence="1">
    <location>
        <begin position="1311"/>
        <end position="1338"/>
    </location>
</feature>
<keyword evidence="1" id="KW-0472">Membrane</keyword>
<dbReference type="Proteomes" id="UP001190700">
    <property type="component" value="Unassembled WGS sequence"/>
</dbReference>
<dbReference type="InterPro" id="IPR011050">
    <property type="entry name" value="Pectin_lyase_fold/virulence"/>
</dbReference>
<feature type="transmembrane region" description="Helical" evidence="1">
    <location>
        <begin position="1909"/>
        <end position="1933"/>
    </location>
</feature>
<dbReference type="PANTHER" id="PTHR11319:SF35">
    <property type="entry name" value="OUTER MEMBRANE PROTEIN PMPC-RELATED"/>
    <property type="match status" value="1"/>
</dbReference>
<feature type="transmembrane region" description="Helical" evidence="1">
    <location>
        <begin position="1392"/>
        <end position="1412"/>
    </location>
</feature>
<dbReference type="Pfam" id="PF13229">
    <property type="entry name" value="Beta_helix"/>
    <property type="match status" value="1"/>
</dbReference>
<dbReference type="PANTHER" id="PTHR11319">
    <property type="entry name" value="G PROTEIN-COUPLED RECEPTOR-RELATED"/>
    <property type="match status" value="1"/>
</dbReference>
<dbReference type="InterPro" id="IPR039448">
    <property type="entry name" value="Beta_helix"/>
</dbReference>
<gene>
    <name evidence="3" type="ORF">CYMTET_11134</name>
</gene>
<keyword evidence="1" id="KW-0812">Transmembrane</keyword>
<accession>A0AAE0GNB7</accession>
<feature type="domain" description="Right handed beta helix" evidence="2">
    <location>
        <begin position="830"/>
        <end position="988"/>
    </location>
</feature>